<evidence type="ECO:0000256" key="4">
    <source>
        <dbReference type="ARBA" id="ARBA00023125"/>
    </source>
</evidence>
<dbReference type="FunFam" id="3.30.730.10:FF:000002">
    <property type="entry name" value="AP2-like ethylene-responsive transcription factor"/>
    <property type="match status" value="1"/>
</dbReference>
<dbReference type="InterPro" id="IPR001471">
    <property type="entry name" value="AP2/ERF_dom"/>
</dbReference>
<keyword evidence="4" id="KW-0238">DNA-binding</keyword>
<feature type="region of interest" description="Disordered" evidence="7">
    <location>
        <begin position="304"/>
        <end position="337"/>
    </location>
</feature>
<accession>A0A8S0VKE2</accession>
<feature type="domain" description="AP2/ERF" evidence="8">
    <location>
        <begin position="229"/>
        <end position="287"/>
    </location>
</feature>
<dbReference type="Gramene" id="OE9A067815T1">
    <property type="protein sequence ID" value="OE9A067815C1"/>
    <property type="gene ID" value="OE9A067815"/>
</dbReference>
<evidence type="ECO:0000256" key="7">
    <source>
        <dbReference type="SAM" id="MobiDB-lite"/>
    </source>
</evidence>
<keyword evidence="5" id="KW-0804">Transcription</keyword>
<evidence type="ECO:0000256" key="1">
    <source>
        <dbReference type="ARBA" id="ARBA00004123"/>
    </source>
</evidence>
<dbReference type="Proteomes" id="UP000594638">
    <property type="component" value="Unassembled WGS sequence"/>
</dbReference>
<reference evidence="9 10" key="1">
    <citation type="submission" date="2019-12" db="EMBL/GenBank/DDBJ databases">
        <authorList>
            <person name="Alioto T."/>
            <person name="Alioto T."/>
            <person name="Gomez Garrido J."/>
        </authorList>
    </citation>
    <scope>NUCLEOTIDE SEQUENCE [LARGE SCALE GENOMIC DNA]</scope>
</reference>
<dbReference type="InterPro" id="IPR036955">
    <property type="entry name" value="AP2/ERF_dom_sf"/>
</dbReference>
<sequence>MNMDNPQNWLAFSLFQPTNPSVRIVVSGDQENGNGAIATPDLSIISGADPKLEDFLGGSGSGGATQFNVGTQVLVADSEIYDSELKTIAASFLRGFSGESSGNQKQLTAVAQPEPPAKRPVENFGQRTSIYRGVTRHRWTGRYEAHLWDNSCRREGQSRKGRQGGYDKEEKAARAYDLAAIKYWGLTTTTNFPVSDYEKETVQMKNMTRQEFVASLRRKSSGFSRGASIYRGVTRHHQHGRWQARIGRVAGNKDLYLGTFSTQEEAAEAYDIAAIKFRGLNAVTNFDMSRYDIKSIACSNLPIGGLNNKPKTSSESLSESKSFDGPHSDISSNTYSSHPPTASTLSFGLPIKQDSANSWSNPAVFQPLPFSMNFPTNLSVNEASKNKTDQGFFNGNYCQQQEGIALNSNSSSATTAAYDGSVSTTVGNWISPSLQSFQAAKSNLSALQMPIFGME</sequence>
<organism evidence="9 10">
    <name type="scientific">Olea europaea subsp. europaea</name>
    <dbReference type="NCBI Taxonomy" id="158383"/>
    <lineage>
        <taxon>Eukaryota</taxon>
        <taxon>Viridiplantae</taxon>
        <taxon>Streptophyta</taxon>
        <taxon>Embryophyta</taxon>
        <taxon>Tracheophyta</taxon>
        <taxon>Spermatophyta</taxon>
        <taxon>Magnoliopsida</taxon>
        <taxon>eudicotyledons</taxon>
        <taxon>Gunneridae</taxon>
        <taxon>Pentapetalae</taxon>
        <taxon>asterids</taxon>
        <taxon>lamiids</taxon>
        <taxon>Lamiales</taxon>
        <taxon>Oleaceae</taxon>
        <taxon>Oleeae</taxon>
        <taxon>Olea</taxon>
    </lineage>
</organism>
<dbReference type="PANTHER" id="PTHR32467">
    <property type="entry name" value="AP2-LIKE ETHYLENE-RESPONSIVE TRANSCRIPTION FACTOR"/>
    <property type="match status" value="1"/>
</dbReference>
<name>A0A8S0VKE2_OLEEU</name>
<dbReference type="FunFam" id="3.30.730.10:FF:000003">
    <property type="entry name" value="AP2-like ethylene-responsive transcription factor ANT"/>
    <property type="match status" value="1"/>
</dbReference>
<evidence type="ECO:0000259" key="8">
    <source>
        <dbReference type="PROSITE" id="PS51032"/>
    </source>
</evidence>
<evidence type="ECO:0000256" key="3">
    <source>
        <dbReference type="ARBA" id="ARBA00023015"/>
    </source>
</evidence>
<dbReference type="GO" id="GO:0005634">
    <property type="term" value="C:nucleus"/>
    <property type="evidence" value="ECO:0007669"/>
    <property type="project" value="UniProtKB-SubCell"/>
</dbReference>
<keyword evidence="10" id="KW-1185">Reference proteome</keyword>
<dbReference type="AlphaFoldDB" id="A0A8S0VKE2"/>
<evidence type="ECO:0000256" key="2">
    <source>
        <dbReference type="ARBA" id="ARBA00022737"/>
    </source>
</evidence>
<comment type="subcellular location">
    <subcellularLocation>
        <location evidence="1">Nucleus</location>
    </subcellularLocation>
</comment>
<comment type="caution">
    <text evidence="9">The sequence shown here is derived from an EMBL/GenBank/DDBJ whole genome shotgun (WGS) entry which is preliminary data.</text>
</comment>
<feature type="domain" description="AP2/ERF" evidence="8">
    <location>
        <begin position="130"/>
        <end position="193"/>
    </location>
</feature>
<evidence type="ECO:0000313" key="10">
    <source>
        <dbReference type="Proteomes" id="UP000594638"/>
    </source>
</evidence>
<dbReference type="GO" id="GO:0003677">
    <property type="term" value="F:DNA binding"/>
    <property type="evidence" value="ECO:0007669"/>
    <property type="project" value="UniProtKB-KW"/>
</dbReference>
<keyword evidence="6" id="KW-0539">Nucleus</keyword>
<dbReference type="OrthoDB" id="207175at2759"/>
<evidence type="ECO:0000256" key="5">
    <source>
        <dbReference type="ARBA" id="ARBA00023163"/>
    </source>
</evidence>
<dbReference type="PRINTS" id="PR00367">
    <property type="entry name" value="ETHRSPELEMNT"/>
</dbReference>
<dbReference type="Pfam" id="PF00847">
    <property type="entry name" value="AP2"/>
    <property type="match status" value="1"/>
</dbReference>
<dbReference type="PROSITE" id="PS51032">
    <property type="entry name" value="AP2_ERF"/>
    <property type="match status" value="2"/>
</dbReference>
<evidence type="ECO:0000256" key="6">
    <source>
        <dbReference type="ARBA" id="ARBA00023242"/>
    </source>
</evidence>
<dbReference type="Gene3D" id="3.30.730.10">
    <property type="entry name" value="AP2/ERF domain"/>
    <property type="match status" value="2"/>
</dbReference>
<dbReference type="InterPro" id="IPR016177">
    <property type="entry name" value="DNA-bd_dom_sf"/>
</dbReference>
<dbReference type="CDD" id="cd00018">
    <property type="entry name" value="AP2"/>
    <property type="match status" value="2"/>
</dbReference>
<dbReference type="GO" id="GO:0003700">
    <property type="term" value="F:DNA-binding transcription factor activity"/>
    <property type="evidence" value="ECO:0007669"/>
    <property type="project" value="InterPro"/>
</dbReference>
<dbReference type="SMART" id="SM00380">
    <property type="entry name" value="AP2"/>
    <property type="match status" value="2"/>
</dbReference>
<keyword evidence="2" id="KW-0677">Repeat</keyword>
<dbReference type="EMBL" id="CACTIH010009348">
    <property type="protein sequence ID" value="CAA3030080.1"/>
    <property type="molecule type" value="Genomic_DNA"/>
</dbReference>
<gene>
    <name evidence="9" type="ORF">OLEA9_A067815</name>
</gene>
<proteinExistence type="predicted"/>
<evidence type="ECO:0000313" key="9">
    <source>
        <dbReference type="EMBL" id="CAA3030080.1"/>
    </source>
</evidence>
<keyword evidence="3" id="KW-0805">Transcription regulation</keyword>
<dbReference type="SUPFAM" id="SSF54171">
    <property type="entry name" value="DNA-binding domain"/>
    <property type="match status" value="2"/>
</dbReference>
<protein>
    <submittedName>
        <fullName evidence="9">AP2-like ethylene-responsive transcription factor AIL5 isoform X2</fullName>
    </submittedName>
</protein>
<dbReference type="PANTHER" id="PTHR32467:SF99">
    <property type="entry name" value="AP2-LIKE ETHYLENE-RESPONSIVE TRANSCRIPTION FACTOR AIL5"/>
    <property type="match status" value="1"/>
</dbReference>